<feature type="signal peptide" evidence="1">
    <location>
        <begin position="1"/>
        <end position="21"/>
    </location>
</feature>
<reference evidence="2" key="1">
    <citation type="submission" date="2018-01" db="EMBL/GenBank/DDBJ databases">
        <title>An insight into the sialome of Amazonian anophelines.</title>
        <authorList>
            <person name="Ribeiro J.M."/>
            <person name="Scarpassa V."/>
            <person name="Calvo E."/>
        </authorList>
    </citation>
    <scope>NUCLEOTIDE SEQUENCE</scope>
    <source>
        <tissue evidence="2">Salivary glands</tissue>
    </source>
</reference>
<feature type="chain" id="PRO_5014753196" evidence="1">
    <location>
        <begin position="22"/>
        <end position="90"/>
    </location>
</feature>
<accession>A0A2M3ZQ78</accession>
<name>A0A2M3ZQ78_9DIPT</name>
<evidence type="ECO:0000256" key="1">
    <source>
        <dbReference type="SAM" id="SignalP"/>
    </source>
</evidence>
<keyword evidence="1" id="KW-0732">Signal</keyword>
<sequence length="90" mass="10162">MTPASIGAATRAFLIFVLVECHSIIVVRISEALGHMNVWWTGRIADSILDNLFNVCPPHEEVELVQFELRVQQLDDRVGHKPNVTLLVDR</sequence>
<dbReference type="EMBL" id="GGFM01009901">
    <property type="protein sequence ID" value="MBW30652.1"/>
    <property type="molecule type" value="Transcribed_RNA"/>
</dbReference>
<dbReference type="AlphaFoldDB" id="A0A2M3ZQ78"/>
<evidence type="ECO:0000313" key="2">
    <source>
        <dbReference type="EMBL" id="MBW30652.1"/>
    </source>
</evidence>
<protein>
    <submittedName>
        <fullName evidence="2">Putative secreted peptide</fullName>
    </submittedName>
</protein>
<organism evidence="2">
    <name type="scientific">Anopheles braziliensis</name>
    <dbReference type="NCBI Taxonomy" id="58242"/>
    <lineage>
        <taxon>Eukaryota</taxon>
        <taxon>Metazoa</taxon>
        <taxon>Ecdysozoa</taxon>
        <taxon>Arthropoda</taxon>
        <taxon>Hexapoda</taxon>
        <taxon>Insecta</taxon>
        <taxon>Pterygota</taxon>
        <taxon>Neoptera</taxon>
        <taxon>Endopterygota</taxon>
        <taxon>Diptera</taxon>
        <taxon>Nematocera</taxon>
        <taxon>Culicoidea</taxon>
        <taxon>Culicidae</taxon>
        <taxon>Anophelinae</taxon>
        <taxon>Anopheles</taxon>
    </lineage>
</organism>
<proteinExistence type="predicted"/>